<proteinExistence type="inferred from homology"/>
<accession>A0A484LV70</accession>
<dbReference type="Pfam" id="PF00646">
    <property type="entry name" value="F-box"/>
    <property type="match status" value="1"/>
</dbReference>
<feature type="domain" description="F-box" evidence="10">
    <location>
        <begin position="26"/>
        <end position="71"/>
    </location>
</feature>
<keyword evidence="5" id="KW-0418">Kinase</keyword>
<feature type="binding site" evidence="7">
    <location>
        <position position="557"/>
    </location>
    <ligand>
        <name>ATP</name>
        <dbReference type="ChEBI" id="CHEBI:30616"/>
    </ligand>
</feature>
<organism evidence="11 12">
    <name type="scientific">Cuscuta campestris</name>
    <dbReference type="NCBI Taxonomy" id="132261"/>
    <lineage>
        <taxon>Eukaryota</taxon>
        <taxon>Viridiplantae</taxon>
        <taxon>Streptophyta</taxon>
        <taxon>Embryophyta</taxon>
        <taxon>Tracheophyta</taxon>
        <taxon>Spermatophyta</taxon>
        <taxon>Magnoliopsida</taxon>
        <taxon>eudicotyledons</taxon>
        <taxon>Gunneridae</taxon>
        <taxon>Pentapetalae</taxon>
        <taxon>asterids</taxon>
        <taxon>lamiids</taxon>
        <taxon>Solanales</taxon>
        <taxon>Convolvulaceae</taxon>
        <taxon>Cuscuteae</taxon>
        <taxon>Cuscuta</taxon>
        <taxon>Cuscuta subgen. Grammica</taxon>
        <taxon>Cuscuta sect. Cleistogrammica</taxon>
    </lineage>
</organism>
<dbReference type="GO" id="GO:0004674">
    <property type="term" value="F:protein serine/threonine kinase activity"/>
    <property type="evidence" value="ECO:0007669"/>
    <property type="project" value="UniProtKB-KW"/>
</dbReference>
<reference evidence="11 12" key="1">
    <citation type="submission" date="2018-04" db="EMBL/GenBank/DDBJ databases">
        <authorList>
            <person name="Vogel A."/>
        </authorList>
    </citation>
    <scope>NUCLEOTIDE SEQUENCE [LARGE SCALE GENOMIC DNA]</scope>
</reference>
<evidence type="ECO:0000256" key="1">
    <source>
        <dbReference type="ARBA" id="ARBA00005354"/>
    </source>
</evidence>
<dbReference type="InterPro" id="IPR036047">
    <property type="entry name" value="F-box-like_dom_sf"/>
</dbReference>
<keyword evidence="8" id="KW-0732">Signal</keyword>
<dbReference type="CDD" id="cd05117">
    <property type="entry name" value="STKc_CAMK"/>
    <property type="match status" value="1"/>
</dbReference>
<dbReference type="Pfam" id="PF00069">
    <property type="entry name" value="Pkinase"/>
    <property type="match status" value="1"/>
</dbReference>
<protein>
    <recommendedName>
        <fullName evidence="13">Protein kinase domain-containing protein</fullName>
    </recommendedName>
</protein>
<evidence type="ECO:0000256" key="6">
    <source>
        <dbReference type="ARBA" id="ARBA00022840"/>
    </source>
</evidence>
<dbReference type="SMART" id="SM00220">
    <property type="entry name" value="S_TKc"/>
    <property type="match status" value="1"/>
</dbReference>
<dbReference type="Pfam" id="PF08268">
    <property type="entry name" value="FBA_3"/>
    <property type="match status" value="1"/>
</dbReference>
<evidence type="ECO:0000256" key="3">
    <source>
        <dbReference type="ARBA" id="ARBA00022679"/>
    </source>
</evidence>
<evidence type="ECO:0000313" key="11">
    <source>
        <dbReference type="EMBL" id="VFQ80305.1"/>
    </source>
</evidence>
<keyword evidence="12" id="KW-1185">Reference proteome</keyword>
<evidence type="ECO:0000256" key="5">
    <source>
        <dbReference type="ARBA" id="ARBA00022777"/>
    </source>
</evidence>
<feature type="domain" description="Protein kinase" evidence="9">
    <location>
        <begin position="528"/>
        <end position="786"/>
    </location>
</feature>
<feature type="chain" id="PRO_5019756791" description="Protein kinase domain-containing protein" evidence="8">
    <location>
        <begin position="25"/>
        <end position="796"/>
    </location>
</feature>
<dbReference type="InterPro" id="IPR000719">
    <property type="entry name" value="Prot_kinase_dom"/>
</dbReference>
<name>A0A484LV70_9ASTE</name>
<dbReference type="InterPro" id="IPR050205">
    <property type="entry name" value="CDPK_Ser/Thr_kinases"/>
</dbReference>
<dbReference type="GO" id="GO:0005524">
    <property type="term" value="F:ATP binding"/>
    <property type="evidence" value="ECO:0007669"/>
    <property type="project" value="UniProtKB-UniRule"/>
</dbReference>
<dbReference type="SUPFAM" id="SSF56112">
    <property type="entry name" value="Protein kinase-like (PK-like)"/>
    <property type="match status" value="1"/>
</dbReference>
<dbReference type="SUPFAM" id="SSF81383">
    <property type="entry name" value="F-box domain"/>
    <property type="match status" value="1"/>
</dbReference>
<dbReference type="PROSITE" id="PS00107">
    <property type="entry name" value="PROTEIN_KINASE_ATP"/>
    <property type="match status" value="1"/>
</dbReference>
<keyword evidence="3" id="KW-0808">Transferase</keyword>
<evidence type="ECO:0000259" key="9">
    <source>
        <dbReference type="PROSITE" id="PS50011"/>
    </source>
</evidence>
<evidence type="ECO:0000256" key="8">
    <source>
        <dbReference type="SAM" id="SignalP"/>
    </source>
</evidence>
<feature type="signal peptide" evidence="8">
    <location>
        <begin position="1"/>
        <end position="24"/>
    </location>
</feature>
<dbReference type="EMBL" id="OOIL02002122">
    <property type="protein sequence ID" value="VFQ80305.1"/>
    <property type="molecule type" value="Genomic_DNA"/>
</dbReference>
<gene>
    <name evidence="11" type="ORF">CCAM_LOCUS22081</name>
</gene>
<dbReference type="SMART" id="SM00256">
    <property type="entry name" value="FBOX"/>
    <property type="match status" value="1"/>
</dbReference>
<dbReference type="PANTHER" id="PTHR24349">
    <property type="entry name" value="SERINE/THREONINE-PROTEIN KINASE"/>
    <property type="match status" value="1"/>
</dbReference>
<dbReference type="PROSITE" id="PS50181">
    <property type="entry name" value="FBOX"/>
    <property type="match status" value="1"/>
</dbReference>
<dbReference type="InterPro" id="IPR017441">
    <property type="entry name" value="Protein_kinase_ATP_BS"/>
</dbReference>
<dbReference type="PROSITE" id="PS50011">
    <property type="entry name" value="PROTEIN_KINASE_DOM"/>
    <property type="match status" value="1"/>
</dbReference>
<dbReference type="Gene3D" id="1.20.1280.50">
    <property type="match status" value="1"/>
</dbReference>
<evidence type="ECO:0000259" key="10">
    <source>
        <dbReference type="PROSITE" id="PS50181"/>
    </source>
</evidence>
<dbReference type="PROSITE" id="PS00108">
    <property type="entry name" value="PROTEIN_KINASE_ST"/>
    <property type="match status" value="1"/>
</dbReference>
<evidence type="ECO:0000256" key="2">
    <source>
        <dbReference type="ARBA" id="ARBA00022527"/>
    </source>
</evidence>
<dbReference type="OrthoDB" id="40902at2759"/>
<keyword evidence="2" id="KW-0723">Serine/threonine-protein kinase</keyword>
<dbReference type="InterPro" id="IPR013187">
    <property type="entry name" value="F-box-assoc_dom_typ3"/>
</dbReference>
<dbReference type="Proteomes" id="UP000595140">
    <property type="component" value="Unassembled WGS sequence"/>
</dbReference>
<comment type="similarity">
    <text evidence="1">Belongs to the protein kinase superfamily. CAMK Ser/Thr protein kinase family. CaMK subfamily.</text>
</comment>
<evidence type="ECO:0000313" key="12">
    <source>
        <dbReference type="Proteomes" id="UP000595140"/>
    </source>
</evidence>
<sequence>MDSSVMLIQCILAWISHLLRFLLCLNKGFGPFPDDILINILSRLPADAILQCRKVCRHWRSLTSSTDFITLQNHRAPSVILLVKPRPSTSLEKRGGDFYVYDALAKKLRKISFKSNLCFEGRAKQLDSIHLYGACGPLLHYKASGYYHWSWGRHDFAFNLFTRQLGAMKASTNQVVCGLFFNEPRNEYNYICALWHTNVGCQFCVYSLDSRTDVEIACSSLLYKTYAMKNPVVTVNGALYMIVYPIDKDKDDCMHAILAFEMDSGKFNTLPHPEFGCPPMKLHHLDMYLFAHDGHLCVSHNDMVLGRVDIWVLEDYANWMRMSIGVLNPKFSKRRGGDLRNRVKNPGEVAATQTVRSDSESPIVMSASKTTMATGVAIDDNNESIGEESSGITVKCGSGKEYRRLCREDILVSKTNVKANCYCNVLSGVEKLRRTLSKSEFKALGKTPFGHLRDVGNLKWVNGQLLILLALNYVEPMEPDSDAISFHIRDRTKLRNFCDKDGRASDDGEREKFDPSSQIMCESFKLKYQLCEEIGRGRFGVVYRCFSPITGESYACKSIQKSLLLDAADRECLEKEAKILHLLAGDPNILRLIDAYEDENYLHIVTELCTGGDLYERLVGRGQLSKPEAAGIFRQLVTAIGHCHRAGIAHRDVKPDNVLFDSQGNLKLADFGSAEWFAGYEDRKMTGVVGTPYYVAPEVLMGRDYNEKVDVWSAAVILYIMLAGTPPFYGDTPTETFQAVLRANLRFPPRIFRSVSPEAKDLLRKMMCKDASRRLSADQVLRHPWVINGGEMGDQT</sequence>
<keyword evidence="6 7" id="KW-0067">ATP-binding</keyword>
<evidence type="ECO:0008006" key="13">
    <source>
        <dbReference type="Google" id="ProtNLM"/>
    </source>
</evidence>
<dbReference type="Gene3D" id="1.10.510.10">
    <property type="entry name" value="Transferase(Phosphotransferase) domain 1"/>
    <property type="match status" value="1"/>
</dbReference>
<evidence type="ECO:0000256" key="4">
    <source>
        <dbReference type="ARBA" id="ARBA00022741"/>
    </source>
</evidence>
<dbReference type="FunFam" id="1.10.510.10:FF:000600">
    <property type="entry name" value="Phosphoenolpyruvate carboxylase kinase 2"/>
    <property type="match status" value="1"/>
</dbReference>
<dbReference type="CDD" id="cd22157">
    <property type="entry name" value="F-box_AtFBW1-like"/>
    <property type="match status" value="1"/>
</dbReference>
<evidence type="ECO:0000256" key="7">
    <source>
        <dbReference type="PROSITE-ProRule" id="PRU10141"/>
    </source>
</evidence>
<keyword evidence="4 7" id="KW-0547">Nucleotide-binding</keyword>
<dbReference type="AlphaFoldDB" id="A0A484LV70"/>
<dbReference type="InterPro" id="IPR008271">
    <property type="entry name" value="Ser/Thr_kinase_AS"/>
</dbReference>
<dbReference type="InterPro" id="IPR001810">
    <property type="entry name" value="F-box_dom"/>
</dbReference>
<dbReference type="InterPro" id="IPR011009">
    <property type="entry name" value="Kinase-like_dom_sf"/>
</dbReference>